<organism evidence="2 3">
    <name type="scientific">Actinoplanes ianthinogenes</name>
    <dbReference type="NCBI Taxonomy" id="122358"/>
    <lineage>
        <taxon>Bacteria</taxon>
        <taxon>Bacillati</taxon>
        <taxon>Actinomycetota</taxon>
        <taxon>Actinomycetes</taxon>
        <taxon>Micromonosporales</taxon>
        <taxon>Micromonosporaceae</taxon>
        <taxon>Actinoplanes</taxon>
    </lineage>
</organism>
<proteinExistence type="predicted"/>
<evidence type="ECO:0000313" key="3">
    <source>
        <dbReference type="Proteomes" id="UP000676967"/>
    </source>
</evidence>
<name>A0ABM7M731_9ACTN</name>
<protein>
    <submittedName>
        <fullName evidence="2">Uncharacterized protein</fullName>
    </submittedName>
</protein>
<evidence type="ECO:0000256" key="1">
    <source>
        <dbReference type="SAM" id="MobiDB-lite"/>
    </source>
</evidence>
<sequence length="83" mass="9149">MPEADLSHELGAMVRRVLDERRGRTDDRGASGRAPASRHVRRVSFGTEVQCFGNHRVSDYYEWALAVGSETVEECEEAGAPSA</sequence>
<keyword evidence="3" id="KW-1185">Reference proteome</keyword>
<reference evidence="2 3" key="1">
    <citation type="submission" date="2020-08" db="EMBL/GenBank/DDBJ databases">
        <title>Whole genome shotgun sequence of Actinoplanes ianthinogenes NBRC 13996.</title>
        <authorList>
            <person name="Komaki H."/>
            <person name="Tamura T."/>
        </authorList>
    </citation>
    <scope>NUCLEOTIDE SEQUENCE [LARGE SCALE GENOMIC DNA]</scope>
    <source>
        <strain evidence="2 3">NBRC 13996</strain>
    </source>
</reference>
<feature type="region of interest" description="Disordered" evidence="1">
    <location>
        <begin position="18"/>
        <end position="39"/>
    </location>
</feature>
<accession>A0ABM7M731</accession>
<evidence type="ECO:0000313" key="2">
    <source>
        <dbReference type="EMBL" id="BCJ47400.1"/>
    </source>
</evidence>
<dbReference type="EMBL" id="AP023356">
    <property type="protein sequence ID" value="BCJ47400.1"/>
    <property type="molecule type" value="Genomic_DNA"/>
</dbReference>
<feature type="compositionally biased region" description="Basic and acidic residues" evidence="1">
    <location>
        <begin position="18"/>
        <end position="30"/>
    </location>
</feature>
<gene>
    <name evidence="2" type="ORF">Aiant_80570</name>
</gene>
<dbReference type="Proteomes" id="UP000676967">
    <property type="component" value="Chromosome"/>
</dbReference>